<accession>A0A831KAN9</accession>
<evidence type="ECO:0000313" key="1">
    <source>
        <dbReference type="EMBL" id="HDK37423.1"/>
    </source>
</evidence>
<comment type="caution">
    <text evidence="1">The sequence shown here is derived from an EMBL/GenBank/DDBJ whole genome shotgun (WGS) entry which is preliminary data.</text>
</comment>
<sequence>MKAIVDVGTRSVTRLITDAHVDGVYNFHTEYLNDDLHDRNQRIRLEGLMQRGQRLPLMDGAEATHCFSIPVDEWALLKRDYPDLVSGLESKDIEENNKAAERLRILKPHWYTMAGNR</sequence>
<gene>
    <name evidence="1" type="ORF">ENG92_00185</name>
</gene>
<protein>
    <submittedName>
        <fullName evidence="1">Uncharacterized protein</fullName>
    </submittedName>
</protein>
<proteinExistence type="predicted"/>
<dbReference type="Proteomes" id="UP000885822">
    <property type="component" value="Unassembled WGS sequence"/>
</dbReference>
<organism evidence="1">
    <name type="scientific">Thiolapillus brandeum</name>
    <dbReference type="NCBI Taxonomy" id="1076588"/>
    <lineage>
        <taxon>Bacteria</taxon>
        <taxon>Pseudomonadati</taxon>
        <taxon>Pseudomonadota</taxon>
        <taxon>Gammaproteobacteria</taxon>
        <taxon>Chromatiales</taxon>
        <taxon>Sedimenticolaceae</taxon>
        <taxon>Thiolapillus</taxon>
    </lineage>
</organism>
<dbReference type="EMBL" id="DRCV01000009">
    <property type="protein sequence ID" value="HDK37423.1"/>
    <property type="molecule type" value="Genomic_DNA"/>
</dbReference>
<reference evidence="1" key="1">
    <citation type="journal article" date="2020" name="mSystems">
        <title>Genome- and Community-Level Interaction Insights into Carbon Utilization and Element Cycling Functions of Hydrothermarchaeota in Hydrothermal Sediment.</title>
        <authorList>
            <person name="Zhou Z."/>
            <person name="Liu Y."/>
            <person name="Xu W."/>
            <person name="Pan J."/>
            <person name="Luo Z.H."/>
            <person name="Li M."/>
        </authorList>
    </citation>
    <scope>NUCLEOTIDE SEQUENCE [LARGE SCALE GENOMIC DNA]</scope>
    <source>
        <strain evidence="1">HyVt-26</strain>
    </source>
</reference>
<dbReference type="AlphaFoldDB" id="A0A831KAN9"/>
<name>A0A831KAN9_9GAMM</name>